<evidence type="ECO:0000313" key="1">
    <source>
        <dbReference type="EMBL" id="QWG15126.1"/>
    </source>
</evidence>
<organism evidence="1 2">
    <name type="scientific">Bradyrhizobium sediminis</name>
    <dbReference type="NCBI Taxonomy" id="2840469"/>
    <lineage>
        <taxon>Bacteria</taxon>
        <taxon>Pseudomonadati</taxon>
        <taxon>Pseudomonadota</taxon>
        <taxon>Alphaproteobacteria</taxon>
        <taxon>Hyphomicrobiales</taxon>
        <taxon>Nitrobacteraceae</taxon>
        <taxon>Bradyrhizobium</taxon>
    </lineage>
</organism>
<dbReference type="EMBL" id="CP076134">
    <property type="protein sequence ID" value="QWG15126.1"/>
    <property type="molecule type" value="Genomic_DNA"/>
</dbReference>
<evidence type="ECO:0000313" key="2">
    <source>
        <dbReference type="Proteomes" id="UP000680839"/>
    </source>
</evidence>
<proteinExistence type="predicted"/>
<name>A0A975NIF7_9BRAD</name>
<dbReference type="RefSeq" id="WP_215623690.1">
    <property type="nucleotide sequence ID" value="NZ_CP076134.1"/>
</dbReference>
<dbReference type="AlphaFoldDB" id="A0A975NIF7"/>
<gene>
    <name evidence="1" type="ORF">KMZ29_10950</name>
</gene>
<dbReference type="Proteomes" id="UP000680839">
    <property type="component" value="Chromosome"/>
</dbReference>
<sequence length="272" mass="30694">MQETRIDTPWEQGLLLSVSSAEKLGLLHPETREDTVAILVSHDCDVLESAANEPFCEILIGRKIEAINGLYANGKSPRRLHLNFSAGPTALLAEFFATEKRSIKKELLLAESPLPEIRLTQDEHFTLQSWLAARYHRAIFPDEFDRRLKERPAEVHKKIASTIKATGTDLIAVLFDIDSGKDEKHGEADDPYALTIILVYNVSEDPGRAQASANKAASTIKSLFRQYYYSDKKWKNIELRVCLPVSADSISLHQLRSTRPWNFDYLDIVESG</sequence>
<protein>
    <submittedName>
        <fullName evidence="1">Uncharacterized protein</fullName>
    </submittedName>
</protein>
<accession>A0A975NIF7</accession>
<reference evidence="1" key="1">
    <citation type="submission" date="2021-06" db="EMBL/GenBank/DDBJ databases">
        <title>Bradyrhizobium sp. S2-20-1 Genome sequencing.</title>
        <authorList>
            <person name="Jin L."/>
        </authorList>
    </citation>
    <scope>NUCLEOTIDE SEQUENCE</scope>
    <source>
        <strain evidence="1">S2-20-1</strain>
    </source>
</reference>